<protein>
    <submittedName>
        <fullName evidence="1">Uncharacterized protein</fullName>
    </submittedName>
</protein>
<proteinExistence type="predicted"/>
<name>A0A8J3CYR6_9BACT</name>
<sequence>MYPVFTTEVFPLDILLPLGKYMRNPKASTGSDHQLIKAIRAFDSNRDESLIFLMDLKVGEQFILQQRTFVKKESRRTRVLCEEVPSGSRYLISGRAEVLPIE</sequence>
<gene>
    <name evidence="1" type="ORF">GCM10008106_28290</name>
</gene>
<comment type="caution">
    <text evidence="1">The sequence shown here is derived from an EMBL/GenBank/DDBJ whole genome shotgun (WGS) entry which is preliminary data.</text>
</comment>
<dbReference type="AlphaFoldDB" id="A0A8J3CYR6"/>
<reference evidence="1" key="2">
    <citation type="submission" date="2020-09" db="EMBL/GenBank/DDBJ databases">
        <authorList>
            <person name="Sun Q."/>
            <person name="Kim S."/>
        </authorList>
    </citation>
    <scope>NUCLEOTIDE SEQUENCE</scope>
    <source>
        <strain evidence="1">KCTC 23224</strain>
    </source>
</reference>
<reference evidence="1" key="1">
    <citation type="journal article" date="2014" name="Int. J. Syst. Evol. Microbiol.">
        <title>Complete genome sequence of Corynebacterium casei LMG S-19264T (=DSM 44701T), isolated from a smear-ripened cheese.</title>
        <authorList>
            <consortium name="US DOE Joint Genome Institute (JGI-PGF)"/>
            <person name="Walter F."/>
            <person name="Albersmeier A."/>
            <person name="Kalinowski J."/>
            <person name="Ruckert C."/>
        </authorList>
    </citation>
    <scope>NUCLEOTIDE SEQUENCE</scope>
    <source>
        <strain evidence="1">KCTC 23224</strain>
    </source>
</reference>
<evidence type="ECO:0000313" key="2">
    <source>
        <dbReference type="Proteomes" id="UP000642809"/>
    </source>
</evidence>
<accession>A0A8J3CYR6</accession>
<keyword evidence="2" id="KW-1185">Reference proteome</keyword>
<evidence type="ECO:0000313" key="1">
    <source>
        <dbReference type="EMBL" id="GHB45609.1"/>
    </source>
</evidence>
<dbReference type="Proteomes" id="UP000642809">
    <property type="component" value="Unassembled WGS sequence"/>
</dbReference>
<dbReference type="EMBL" id="BMYF01000018">
    <property type="protein sequence ID" value="GHB45609.1"/>
    <property type="molecule type" value="Genomic_DNA"/>
</dbReference>
<organism evidence="1 2">
    <name type="scientific">Mongoliitalea lutea</name>
    <dbReference type="NCBI Taxonomy" id="849756"/>
    <lineage>
        <taxon>Bacteria</taxon>
        <taxon>Pseudomonadati</taxon>
        <taxon>Bacteroidota</taxon>
        <taxon>Cytophagia</taxon>
        <taxon>Cytophagales</taxon>
        <taxon>Cyclobacteriaceae</taxon>
        <taxon>Mongoliitalea</taxon>
    </lineage>
</organism>